<dbReference type="RefSeq" id="WP_043063235.1">
    <property type="nucleotide sequence ID" value="NZ_BJOA01000092.1"/>
</dbReference>
<evidence type="ECO:0000313" key="2">
    <source>
        <dbReference type="EMBL" id="SDJ77188.1"/>
    </source>
</evidence>
<dbReference type="Gene3D" id="1.10.3230.10">
    <property type="entry name" value="YqbG-like"/>
    <property type="match status" value="1"/>
</dbReference>
<reference evidence="2 4" key="2">
    <citation type="submission" date="2016-10" db="EMBL/GenBank/DDBJ databases">
        <authorList>
            <person name="de Groot N.N."/>
        </authorList>
    </citation>
    <scope>NUCLEOTIDE SEQUENCE [LARGE SCALE GENOMIC DNA]</scope>
    <source>
        <strain evidence="2 4">DSM 2895</strain>
    </source>
</reference>
<dbReference type="EMBL" id="FNED01000028">
    <property type="protein sequence ID" value="SDJ77188.1"/>
    <property type="molecule type" value="Genomic_DNA"/>
</dbReference>
<gene>
    <name evidence="1" type="ORF">AF333_28985</name>
    <name evidence="2" type="ORF">SAMN04487909_12832</name>
</gene>
<accession>A0A0D1WNM3</accession>
<sequence length="129" mass="14617">MYITPKDVKEYSEFRAVQNRPDPKLEKDILRAETEIFAYCGHKFDNATKYPNGPPEEVKLAFILLAEYYALIAANESLAKGFKSEKIGGYSYSIGDNPMNKPSFISMLSAYVQTAGMAKRKVDFRMRGL</sequence>
<protein>
    <recommendedName>
        <fullName evidence="5">DUF3199 family protein</fullName>
    </recommendedName>
</protein>
<dbReference type="AlphaFoldDB" id="A0A0D1WNM3"/>
<dbReference type="CDD" id="cd08053">
    <property type="entry name" value="Yqbg"/>
    <property type="match status" value="1"/>
</dbReference>
<evidence type="ECO:0000313" key="1">
    <source>
        <dbReference type="EMBL" id="KON90516.1"/>
    </source>
</evidence>
<keyword evidence="3" id="KW-1185">Reference proteome</keyword>
<dbReference type="InterPro" id="IPR013514">
    <property type="entry name" value="DUF3199_YqbG"/>
</dbReference>
<dbReference type="Proteomes" id="UP000182836">
    <property type="component" value="Unassembled WGS sequence"/>
</dbReference>
<evidence type="ECO:0000313" key="4">
    <source>
        <dbReference type="Proteomes" id="UP000182836"/>
    </source>
</evidence>
<dbReference type="STRING" id="47500.AF333_28985"/>
<reference evidence="1 3" key="1">
    <citation type="submission" date="2015-07" db="EMBL/GenBank/DDBJ databases">
        <title>Fjat-14205 dsm 2895.</title>
        <authorList>
            <person name="Liu B."/>
            <person name="Wang J."/>
            <person name="Zhu Y."/>
            <person name="Liu G."/>
            <person name="Chen Q."/>
            <person name="Chen Z."/>
            <person name="Lan J."/>
            <person name="Che J."/>
            <person name="Ge C."/>
            <person name="Shi H."/>
            <person name="Pan Z."/>
            <person name="Liu X."/>
        </authorList>
    </citation>
    <scope>NUCLEOTIDE SEQUENCE [LARGE SCALE GENOMIC DNA]</scope>
    <source>
        <strain evidence="1 3">DSM 2895</strain>
    </source>
</reference>
<dbReference type="EMBL" id="LGUG01000012">
    <property type="protein sequence ID" value="KON90516.1"/>
    <property type="molecule type" value="Genomic_DNA"/>
</dbReference>
<organism evidence="1 3">
    <name type="scientific">Aneurinibacillus migulanus</name>
    <name type="common">Bacillus migulanus</name>
    <dbReference type="NCBI Taxonomy" id="47500"/>
    <lineage>
        <taxon>Bacteria</taxon>
        <taxon>Bacillati</taxon>
        <taxon>Bacillota</taxon>
        <taxon>Bacilli</taxon>
        <taxon>Bacillales</taxon>
        <taxon>Paenibacillaceae</taxon>
        <taxon>Aneurinibacillus group</taxon>
        <taxon>Aneurinibacillus</taxon>
    </lineage>
</organism>
<dbReference type="InterPro" id="IPR036558">
    <property type="entry name" value="YqbG-like_sf"/>
</dbReference>
<dbReference type="OrthoDB" id="2680636at2"/>
<dbReference type="SUPFAM" id="SSF116915">
    <property type="entry name" value="Hypothetical protein YqbG"/>
    <property type="match status" value="1"/>
</dbReference>
<evidence type="ECO:0008006" key="5">
    <source>
        <dbReference type="Google" id="ProtNLM"/>
    </source>
</evidence>
<proteinExistence type="predicted"/>
<dbReference type="Proteomes" id="UP000037269">
    <property type="component" value="Unassembled WGS sequence"/>
</dbReference>
<dbReference type="Pfam" id="PF11436">
    <property type="entry name" value="DUF3199"/>
    <property type="match status" value="1"/>
</dbReference>
<dbReference type="PATRIC" id="fig|47500.8.peg.5175"/>
<evidence type="ECO:0000313" key="3">
    <source>
        <dbReference type="Proteomes" id="UP000037269"/>
    </source>
</evidence>
<dbReference type="GeneID" id="42309169"/>
<name>A0A0D1WNM3_ANEMI</name>